<sequence length="74" mass="8470">MTCLLESEDIATKLSDTLKDMFQSLILFHINLMVYKCQSELQIFCSVLGIDPSLCKQYFLMAGAQLEKCRRSQS</sequence>
<proteinExistence type="predicted"/>
<evidence type="ECO:0000313" key="1">
    <source>
        <dbReference type="EMBL" id="MBX63699.1"/>
    </source>
</evidence>
<reference evidence="1" key="1">
    <citation type="submission" date="2018-02" db="EMBL/GenBank/DDBJ databases">
        <title>Rhizophora mucronata_Transcriptome.</title>
        <authorList>
            <person name="Meera S.P."/>
            <person name="Sreeshan A."/>
            <person name="Augustine A."/>
        </authorList>
    </citation>
    <scope>NUCLEOTIDE SEQUENCE</scope>
    <source>
        <tissue evidence="1">Leaf</tissue>
    </source>
</reference>
<protein>
    <submittedName>
        <fullName evidence="1">Uncharacterized protein</fullName>
    </submittedName>
</protein>
<accession>A0A2P2Q9Y5</accession>
<dbReference type="AlphaFoldDB" id="A0A2P2Q9Y5"/>
<name>A0A2P2Q9Y5_RHIMU</name>
<dbReference type="EMBL" id="GGEC01083215">
    <property type="protein sequence ID" value="MBX63699.1"/>
    <property type="molecule type" value="Transcribed_RNA"/>
</dbReference>
<organism evidence="1">
    <name type="scientific">Rhizophora mucronata</name>
    <name type="common">Asiatic mangrove</name>
    <dbReference type="NCBI Taxonomy" id="61149"/>
    <lineage>
        <taxon>Eukaryota</taxon>
        <taxon>Viridiplantae</taxon>
        <taxon>Streptophyta</taxon>
        <taxon>Embryophyta</taxon>
        <taxon>Tracheophyta</taxon>
        <taxon>Spermatophyta</taxon>
        <taxon>Magnoliopsida</taxon>
        <taxon>eudicotyledons</taxon>
        <taxon>Gunneridae</taxon>
        <taxon>Pentapetalae</taxon>
        <taxon>rosids</taxon>
        <taxon>fabids</taxon>
        <taxon>Malpighiales</taxon>
        <taxon>Rhizophoraceae</taxon>
        <taxon>Rhizophora</taxon>
    </lineage>
</organism>